<proteinExistence type="predicted"/>
<reference evidence="1 2" key="1">
    <citation type="submission" date="2020-02" db="EMBL/GenBank/DDBJ databases">
        <authorList>
            <person name="Ma Q."/>
            <person name="Huang Y."/>
            <person name="Song X."/>
            <person name="Pei D."/>
        </authorList>
    </citation>
    <scope>NUCLEOTIDE SEQUENCE [LARGE SCALE GENOMIC DNA]</scope>
    <source>
        <strain evidence="1">Sxm20200214</strain>
        <tissue evidence="1">Leaf</tissue>
    </source>
</reference>
<dbReference type="Proteomes" id="UP000886595">
    <property type="component" value="Unassembled WGS sequence"/>
</dbReference>
<evidence type="ECO:0000313" key="2">
    <source>
        <dbReference type="Proteomes" id="UP000886595"/>
    </source>
</evidence>
<name>A0A8X8B6F4_BRACI</name>
<keyword evidence="2" id="KW-1185">Reference proteome</keyword>
<dbReference type="OrthoDB" id="1923650at2759"/>
<organism evidence="1 2">
    <name type="scientific">Brassica carinata</name>
    <name type="common">Ethiopian mustard</name>
    <name type="synonym">Abyssinian cabbage</name>
    <dbReference type="NCBI Taxonomy" id="52824"/>
    <lineage>
        <taxon>Eukaryota</taxon>
        <taxon>Viridiplantae</taxon>
        <taxon>Streptophyta</taxon>
        <taxon>Embryophyta</taxon>
        <taxon>Tracheophyta</taxon>
        <taxon>Spermatophyta</taxon>
        <taxon>Magnoliopsida</taxon>
        <taxon>eudicotyledons</taxon>
        <taxon>Gunneridae</taxon>
        <taxon>Pentapetalae</taxon>
        <taxon>rosids</taxon>
        <taxon>malvids</taxon>
        <taxon>Brassicales</taxon>
        <taxon>Brassicaceae</taxon>
        <taxon>Brassiceae</taxon>
        <taxon>Brassica</taxon>
    </lineage>
</organism>
<dbReference type="AlphaFoldDB" id="A0A8X8B6F4"/>
<dbReference type="EMBL" id="JAAMPC010000003">
    <property type="protein sequence ID" value="KAG2323022.1"/>
    <property type="molecule type" value="Genomic_DNA"/>
</dbReference>
<protein>
    <submittedName>
        <fullName evidence="1">Uncharacterized protein</fullName>
    </submittedName>
</protein>
<comment type="caution">
    <text evidence="1">The sequence shown here is derived from an EMBL/GenBank/DDBJ whole genome shotgun (WGS) entry which is preliminary data.</text>
</comment>
<accession>A0A8X8B6F4</accession>
<evidence type="ECO:0000313" key="1">
    <source>
        <dbReference type="EMBL" id="KAG2323022.1"/>
    </source>
</evidence>
<gene>
    <name evidence="1" type="ORF">Bca52824_016235</name>
</gene>
<sequence>MSNNVTSMETEKVKVLILKIDENGKDPVQGFPHQDPKNPIAELEDLLSRSEQDDVSEYHMLCKIFPYSISRDAFR</sequence>